<proteinExistence type="predicted"/>
<organism evidence="3 4">
    <name type="scientific">Aliarcobacter cibarius</name>
    <dbReference type="NCBI Taxonomy" id="255507"/>
    <lineage>
        <taxon>Bacteria</taxon>
        <taxon>Pseudomonadati</taxon>
        <taxon>Campylobacterota</taxon>
        <taxon>Epsilonproteobacteria</taxon>
        <taxon>Campylobacterales</taxon>
        <taxon>Arcobacteraceae</taxon>
        <taxon>Aliarcobacter</taxon>
    </lineage>
</organism>
<dbReference type="KEGG" id="acib:ACBT_1961"/>
<dbReference type="PANTHER" id="PTHR12049">
    <property type="entry name" value="PROTEIN ARGININE METHYLTRANSFERASE NDUFAF7, MITOCHONDRIAL"/>
    <property type="match status" value="1"/>
</dbReference>
<evidence type="ECO:0000313" key="3">
    <source>
        <dbReference type="EMBL" id="QKJ27855.1"/>
    </source>
</evidence>
<dbReference type="SUPFAM" id="SSF53335">
    <property type="entry name" value="S-adenosyl-L-methionine-dependent methyltransferases"/>
    <property type="match status" value="1"/>
</dbReference>
<dbReference type="Pfam" id="PF02636">
    <property type="entry name" value="Methyltransf_28"/>
    <property type="match status" value="1"/>
</dbReference>
<dbReference type="PANTHER" id="PTHR12049:SF7">
    <property type="entry name" value="PROTEIN ARGININE METHYLTRANSFERASE NDUFAF7, MITOCHONDRIAL"/>
    <property type="match status" value="1"/>
</dbReference>
<sequence>MIRFSEYFNSWLYGKDGYYTNYKNIGKEGDFFTSVSVTPFFGGAIAKKIISSIESDFLNKTTTILEIGAEKGYLIADIIQFIYTLKPELLETLNFAILEKYENLREIQKKYLFDSFGSFIKFQHYDDLENIKLDNAFIISNEIFDSFSCDLVFTKDNILNQVFVDNHEIKFLPCKNNKVLEHCKKYSIEKGEISLEYLEFVTKLCKNINKFEFIAFDYGEKNIRNDFSLRIYKGHKVYPFFEKNLELKSFYKNSDITYDVHFGYLIDCFKQNNIHNIELKTQLKTLIDFGILDLLEILKANVDEKSYQKELQKVKILLQPNQLAERFKCLSIRK</sequence>
<dbReference type="RefSeq" id="WP_051429935.1">
    <property type="nucleotide sequence ID" value="NZ_CP054051.1"/>
</dbReference>
<reference evidence="3 4" key="1">
    <citation type="submission" date="2020-05" db="EMBL/GenBank/DDBJ databases">
        <title>Complete genome sequencing of Campylobacter and Arcobacter type strains.</title>
        <authorList>
            <person name="Miller W.G."/>
            <person name="Yee E."/>
        </authorList>
    </citation>
    <scope>NUCLEOTIDE SEQUENCE [LARGE SCALE GENOMIC DNA]</scope>
    <source>
        <strain evidence="3 4">LMG 21996</strain>
    </source>
</reference>
<dbReference type="Gene3D" id="3.40.50.12710">
    <property type="match status" value="1"/>
</dbReference>
<gene>
    <name evidence="3" type="ORF">ACBT_1961</name>
</gene>
<keyword evidence="1 3" id="KW-0489">Methyltransferase</keyword>
<dbReference type="InterPro" id="IPR003788">
    <property type="entry name" value="NDUFAF7"/>
</dbReference>
<dbReference type="InterPro" id="IPR029063">
    <property type="entry name" value="SAM-dependent_MTases_sf"/>
</dbReference>
<dbReference type="AlphaFoldDB" id="A0A7L5JRM2"/>
<dbReference type="EMBL" id="CP054051">
    <property type="protein sequence ID" value="QKJ27855.1"/>
    <property type="molecule type" value="Genomic_DNA"/>
</dbReference>
<dbReference type="InterPro" id="IPR038375">
    <property type="entry name" value="NDUFAF7_sf"/>
</dbReference>
<evidence type="ECO:0000256" key="1">
    <source>
        <dbReference type="ARBA" id="ARBA00022603"/>
    </source>
</evidence>
<evidence type="ECO:0000256" key="2">
    <source>
        <dbReference type="ARBA" id="ARBA00022679"/>
    </source>
</evidence>
<dbReference type="GO" id="GO:0035243">
    <property type="term" value="F:protein-arginine omega-N symmetric methyltransferase activity"/>
    <property type="evidence" value="ECO:0007669"/>
    <property type="project" value="TreeGrafter"/>
</dbReference>
<name>A0A7L5JRM2_9BACT</name>
<dbReference type="GO" id="GO:0032259">
    <property type="term" value="P:methylation"/>
    <property type="evidence" value="ECO:0007669"/>
    <property type="project" value="UniProtKB-KW"/>
</dbReference>
<keyword evidence="2 3" id="KW-0808">Transferase</keyword>
<evidence type="ECO:0000313" key="4">
    <source>
        <dbReference type="Proteomes" id="UP000509513"/>
    </source>
</evidence>
<protein>
    <submittedName>
        <fullName evidence="3">SAM-dependent methyltransferase, MidA family</fullName>
    </submittedName>
</protein>
<accession>A0A7L5JRM2</accession>
<dbReference type="Proteomes" id="UP000509513">
    <property type="component" value="Chromosome"/>
</dbReference>